<evidence type="ECO:0000313" key="1">
    <source>
        <dbReference type="EMBL" id="KEJ93193.1"/>
    </source>
</evidence>
<accession>A0A073IS76</accession>
<gene>
    <name evidence="1" type="ORF">EH55_12895</name>
</gene>
<protein>
    <submittedName>
        <fullName evidence="1">Uncharacterized protein</fullName>
    </submittedName>
</protein>
<dbReference type="STRING" id="2754.EH55_12895"/>
<proteinExistence type="predicted"/>
<dbReference type="EMBL" id="JMKI01000006">
    <property type="protein sequence ID" value="KEJ93193.1"/>
    <property type="molecule type" value="Genomic_DNA"/>
</dbReference>
<comment type="caution">
    <text evidence="1">The sequence shown here is derived from an EMBL/GenBank/DDBJ whole genome shotgun (WGS) entry which is preliminary data.</text>
</comment>
<name>A0A073IS76_9BACT</name>
<dbReference type="Proteomes" id="UP000027665">
    <property type="component" value="Unassembled WGS sequence"/>
</dbReference>
<dbReference type="RefSeq" id="WP_037974537.1">
    <property type="nucleotide sequence ID" value="NZ_JMKI01000006.1"/>
</dbReference>
<evidence type="ECO:0000313" key="2">
    <source>
        <dbReference type="Proteomes" id="UP000027665"/>
    </source>
</evidence>
<dbReference type="AlphaFoldDB" id="A0A073IS76"/>
<keyword evidence="2" id="KW-1185">Reference proteome</keyword>
<sequence>MKSYIVTEKQLDELKKLYERCKELLRVTLVDCFDFGEDEHETVKASVDALAEPLRELKFLVEDIERQEADS</sequence>
<reference evidence="1 2" key="1">
    <citation type="submission" date="2014-04" db="EMBL/GenBank/DDBJ databases">
        <title>Draft Genome Sequence of Synergistes jonesii.</title>
        <authorList>
            <person name="Coil D.A."/>
            <person name="Eisen J.A."/>
            <person name="Holland-Moritz H.E."/>
        </authorList>
    </citation>
    <scope>NUCLEOTIDE SEQUENCE [LARGE SCALE GENOMIC DNA]</scope>
    <source>
        <strain evidence="1 2">78-1</strain>
    </source>
</reference>
<dbReference type="GeneID" id="90982848"/>
<organism evidence="1 2">
    <name type="scientific">Synergistes jonesii</name>
    <dbReference type="NCBI Taxonomy" id="2754"/>
    <lineage>
        <taxon>Bacteria</taxon>
        <taxon>Thermotogati</taxon>
        <taxon>Synergistota</taxon>
        <taxon>Synergistia</taxon>
        <taxon>Synergistales</taxon>
        <taxon>Synergistaceae</taxon>
        <taxon>Synergistes</taxon>
    </lineage>
</organism>